<comment type="function">
    <text evidence="3 17">General (non sugar-specific) component of the phosphoenolpyruvate-dependent sugar phosphotransferase system (sugar PTS). This major carbohydrate active-transport system catalyzes the phosphorylation of incoming sugar substrates concomitantly with their translocation across the cell membrane. Enzyme I transfers the phosphoryl group from phosphoenolpyruvate (PEP) to the phosphoryl carrier protein (HPr).</text>
</comment>
<dbReference type="InterPro" id="IPR008279">
    <property type="entry name" value="PEP-util_enz_mobile_dom"/>
</dbReference>
<keyword evidence="9 17" id="KW-0963">Cytoplasm</keyword>
<evidence type="ECO:0000256" key="2">
    <source>
        <dbReference type="ARBA" id="ARBA00001946"/>
    </source>
</evidence>
<evidence type="ECO:0000259" key="21">
    <source>
        <dbReference type="Pfam" id="PF00391"/>
    </source>
</evidence>
<dbReference type="InterPro" id="IPR006318">
    <property type="entry name" value="PTS_EI-like"/>
</dbReference>
<dbReference type="InterPro" id="IPR023151">
    <property type="entry name" value="PEP_util_CS"/>
</dbReference>
<keyword evidence="24" id="KW-0670">Pyruvate</keyword>
<evidence type="ECO:0000313" key="24">
    <source>
        <dbReference type="EMBL" id="EDN01823.1"/>
    </source>
</evidence>
<evidence type="ECO:0000259" key="23">
    <source>
        <dbReference type="Pfam" id="PF05524"/>
    </source>
</evidence>
<dbReference type="Pfam" id="PF02896">
    <property type="entry name" value="PEP-utilizers_C"/>
    <property type="match status" value="1"/>
</dbReference>
<evidence type="ECO:0000256" key="20">
    <source>
        <dbReference type="PIRSR" id="PIRSR000732-3"/>
    </source>
</evidence>
<keyword evidence="25" id="KW-1185">Reference proteome</keyword>
<proteinExistence type="inferred from homology"/>
<feature type="binding site" evidence="19">
    <location>
        <position position="328"/>
    </location>
    <ligand>
        <name>phosphoenolpyruvate</name>
        <dbReference type="ChEBI" id="CHEBI:58702"/>
    </ligand>
</feature>
<dbReference type="InterPro" id="IPR015813">
    <property type="entry name" value="Pyrv/PenolPyrv_kinase-like_dom"/>
</dbReference>
<feature type="domain" description="PEP-utilising enzyme C-terminal" evidence="22">
    <location>
        <begin position="253"/>
        <end position="534"/>
    </location>
</feature>
<gene>
    <name evidence="24" type="primary">ptsP</name>
    <name evidence="24" type="ORF">BACCAP_00489</name>
</gene>
<comment type="similarity">
    <text evidence="5 17">Belongs to the PEP-utilizing enzyme family.</text>
</comment>
<dbReference type="GO" id="GO:0016301">
    <property type="term" value="F:kinase activity"/>
    <property type="evidence" value="ECO:0007669"/>
    <property type="project" value="UniProtKB-KW"/>
</dbReference>
<evidence type="ECO:0000256" key="10">
    <source>
        <dbReference type="ARBA" id="ARBA00022597"/>
    </source>
</evidence>
<dbReference type="Gene3D" id="3.20.20.60">
    <property type="entry name" value="Phosphoenolpyruvate-binding domains"/>
    <property type="match status" value="1"/>
</dbReference>
<protein>
    <recommendedName>
        <fullName evidence="7 17">Phosphoenolpyruvate-protein phosphotransferase</fullName>
        <ecNumber evidence="6 17">2.7.3.9</ecNumber>
    </recommendedName>
    <alternativeName>
        <fullName evidence="16 17">Phosphotransferase system, enzyme I</fullName>
    </alternativeName>
</protein>
<evidence type="ECO:0000256" key="8">
    <source>
        <dbReference type="ARBA" id="ARBA00022448"/>
    </source>
</evidence>
<organism evidence="24 25">
    <name type="scientific">Pseudoflavonifractor capillosus ATCC 29799</name>
    <dbReference type="NCBI Taxonomy" id="411467"/>
    <lineage>
        <taxon>Bacteria</taxon>
        <taxon>Bacillati</taxon>
        <taxon>Bacillota</taxon>
        <taxon>Clostridia</taxon>
        <taxon>Eubacteriales</taxon>
        <taxon>Oscillospiraceae</taxon>
        <taxon>Pseudoflavonifractor</taxon>
    </lineage>
</organism>
<dbReference type="InterPro" id="IPR036637">
    <property type="entry name" value="Phosphohistidine_dom_sf"/>
</dbReference>
<keyword evidence="8 17" id="KW-0813">Transport</keyword>
<evidence type="ECO:0000256" key="5">
    <source>
        <dbReference type="ARBA" id="ARBA00007837"/>
    </source>
</evidence>
<dbReference type="Pfam" id="PF00391">
    <property type="entry name" value="PEP-utilizers"/>
    <property type="match status" value="1"/>
</dbReference>
<evidence type="ECO:0000256" key="7">
    <source>
        <dbReference type="ARBA" id="ARBA00016544"/>
    </source>
</evidence>
<dbReference type="NCBIfam" id="TIGR01417">
    <property type="entry name" value="PTS_I_fam"/>
    <property type="match status" value="1"/>
</dbReference>
<dbReference type="AlphaFoldDB" id="A6NQL8"/>
<feature type="binding site" evidence="19">
    <location>
        <position position="292"/>
    </location>
    <ligand>
        <name>phosphoenolpyruvate</name>
        <dbReference type="ChEBI" id="CHEBI:58702"/>
    </ligand>
</feature>
<feature type="binding site" evidence="20">
    <location>
        <position position="451"/>
    </location>
    <ligand>
        <name>Mg(2+)</name>
        <dbReference type="ChEBI" id="CHEBI:18420"/>
    </ligand>
</feature>
<feature type="binding site" evidence="19">
    <location>
        <begin position="450"/>
        <end position="451"/>
    </location>
    <ligand>
        <name>phosphoenolpyruvate</name>
        <dbReference type="ChEBI" id="CHEBI:58702"/>
    </ligand>
</feature>
<evidence type="ECO:0000256" key="11">
    <source>
        <dbReference type="ARBA" id="ARBA00022679"/>
    </source>
</evidence>
<dbReference type="GO" id="GO:0046872">
    <property type="term" value="F:metal ion binding"/>
    <property type="evidence" value="ECO:0007669"/>
    <property type="project" value="UniProtKB-KW"/>
</dbReference>
<feature type="binding site" evidence="19">
    <location>
        <position position="461"/>
    </location>
    <ligand>
        <name>phosphoenolpyruvate</name>
        <dbReference type="ChEBI" id="CHEBI:58702"/>
    </ligand>
</feature>
<dbReference type="SUPFAM" id="SSF52009">
    <property type="entry name" value="Phosphohistidine domain"/>
    <property type="match status" value="1"/>
</dbReference>
<keyword evidence="14 17" id="KW-0418">Kinase</keyword>
<dbReference type="InterPro" id="IPR024692">
    <property type="entry name" value="PTS_EI"/>
</dbReference>
<evidence type="ECO:0000256" key="1">
    <source>
        <dbReference type="ARBA" id="ARBA00000683"/>
    </source>
</evidence>
<dbReference type="Pfam" id="PF05524">
    <property type="entry name" value="PEP-utilisers_N"/>
    <property type="match status" value="1"/>
</dbReference>
<comment type="cofactor">
    <cofactor evidence="2 17 20">
        <name>Mg(2+)</name>
        <dbReference type="ChEBI" id="CHEBI:18420"/>
    </cofactor>
</comment>
<evidence type="ECO:0000256" key="4">
    <source>
        <dbReference type="ARBA" id="ARBA00004496"/>
    </source>
</evidence>
<keyword evidence="10 17" id="KW-0762">Sugar transport</keyword>
<feature type="active site" description="Tele-phosphohistidine intermediate" evidence="18">
    <location>
        <position position="185"/>
    </location>
</feature>
<dbReference type="PIRSF" id="PIRSF000732">
    <property type="entry name" value="PTS_enzyme_I"/>
    <property type="match status" value="1"/>
</dbReference>
<evidence type="ECO:0000256" key="14">
    <source>
        <dbReference type="ARBA" id="ARBA00022777"/>
    </source>
</evidence>
<evidence type="ECO:0000256" key="3">
    <source>
        <dbReference type="ARBA" id="ARBA00002728"/>
    </source>
</evidence>
<comment type="subcellular location">
    <subcellularLocation>
        <location evidence="4 17">Cytoplasm</location>
    </subcellularLocation>
</comment>
<comment type="catalytic activity">
    <reaction evidence="1 17">
        <text>L-histidyl-[protein] + phosphoenolpyruvate = N(pros)-phospho-L-histidyl-[protein] + pyruvate</text>
        <dbReference type="Rhea" id="RHEA:23880"/>
        <dbReference type="Rhea" id="RHEA-COMP:9745"/>
        <dbReference type="Rhea" id="RHEA-COMP:9746"/>
        <dbReference type="ChEBI" id="CHEBI:15361"/>
        <dbReference type="ChEBI" id="CHEBI:29979"/>
        <dbReference type="ChEBI" id="CHEBI:58702"/>
        <dbReference type="ChEBI" id="CHEBI:64837"/>
        <dbReference type="EC" id="2.7.3.9"/>
    </reaction>
</comment>
<dbReference type="InterPro" id="IPR036618">
    <property type="entry name" value="PtsI_HPr-bd_sf"/>
</dbReference>
<dbReference type="STRING" id="411467.BACCAP_00489"/>
<dbReference type="GO" id="GO:0005737">
    <property type="term" value="C:cytoplasm"/>
    <property type="evidence" value="ECO:0007669"/>
    <property type="project" value="UniProtKB-SubCell"/>
</dbReference>
<dbReference type="EMBL" id="AAXG02000004">
    <property type="protein sequence ID" value="EDN01823.1"/>
    <property type="molecule type" value="Genomic_DNA"/>
</dbReference>
<feature type="binding site" evidence="20">
    <location>
        <position position="427"/>
    </location>
    <ligand>
        <name>Mg(2+)</name>
        <dbReference type="ChEBI" id="CHEBI:18420"/>
    </ligand>
</feature>
<evidence type="ECO:0000256" key="18">
    <source>
        <dbReference type="PIRSR" id="PIRSR000732-1"/>
    </source>
</evidence>
<keyword evidence="12 17" id="KW-0598">Phosphotransferase system</keyword>
<sequence length="572" mass="63736">MVKGKGVSRGIALAEQFLVDAELTPRYEEAHDKSAEVETLRVSREMATQELECTIREAASEFGQKEQEVFEAQLLLLDSDDLWKQARKNVEENNQSAELAFHEAIEERIVMFSQLGSEYLRERVLDLRDIRQRVLRCMRRKDSGGDVRERSIILVGREIVPSQLMDRRNGKVCGLAMEAGGVTSHTVLLANMMGIPCVVGAKGLLSQCAAGEDMIVNGFTGEITVSPSEEERQRYQEIHDRMVREAELDRNFMGKPDRAADGTEIPLWCNIAAVRDVKQVLEQDSGGVGLMRSEFLFLGRQQAPDEEEQYNAYRQMADGLEGRPLIIRTLDIGADKQVSYLQLGDEENPALGCRAIRYCLRHKELFLTQLRAILRAGADRDVRIMFPMIASLTELREAKALLAEARDQLNQQGIPCRQDMPTGIMIEVPSAALMAEDFAAEADFFSLGTNDLTQYVYSADRTNPTVSDLNQPYGPALLRLVAHIAEKGNAAGITVAICGQAGQDPLLLPLWLAMGIGELSVSPTSVLGLRRRLSGMTKADCCALLERVLRMQTAQEVVDALREFQTRTEESR</sequence>
<dbReference type="PANTHER" id="PTHR46244">
    <property type="entry name" value="PHOSPHOENOLPYRUVATE-PROTEIN PHOSPHOTRANSFERASE"/>
    <property type="match status" value="1"/>
</dbReference>
<dbReference type="Gene3D" id="1.10.274.10">
    <property type="entry name" value="PtsI, HPr-binding domain"/>
    <property type="match status" value="1"/>
</dbReference>
<evidence type="ECO:0000256" key="6">
    <source>
        <dbReference type="ARBA" id="ARBA00012232"/>
    </source>
</evidence>
<dbReference type="EC" id="2.7.3.9" evidence="6 17"/>
<feature type="active site" description="Proton donor" evidence="18">
    <location>
        <position position="498"/>
    </location>
</feature>
<dbReference type="PROSITE" id="PS00742">
    <property type="entry name" value="PEP_ENZYMES_2"/>
    <property type="match status" value="1"/>
</dbReference>
<dbReference type="Gene3D" id="3.50.30.10">
    <property type="entry name" value="Phosphohistidine domain"/>
    <property type="match status" value="1"/>
</dbReference>
<evidence type="ECO:0000256" key="17">
    <source>
        <dbReference type="PIRNR" id="PIRNR000732"/>
    </source>
</evidence>
<feature type="domain" description="Phosphotransferase system enzyme I N-terminal" evidence="23">
    <location>
        <begin position="3"/>
        <end position="123"/>
    </location>
</feature>
<dbReference type="RefSeq" id="WP_006571045.1">
    <property type="nucleotide sequence ID" value="NZ_AAXG02000004.1"/>
</dbReference>
<dbReference type="GO" id="GO:0009401">
    <property type="term" value="P:phosphoenolpyruvate-dependent sugar phosphotransferase system"/>
    <property type="evidence" value="ECO:0007669"/>
    <property type="project" value="UniProtKB-KW"/>
</dbReference>
<dbReference type="SUPFAM" id="SSF47831">
    <property type="entry name" value="Enzyme I of the PEP:sugar phosphotransferase system HPr-binding (sub)domain"/>
    <property type="match status" value="1"/>
</dbReference>
<accession>A6NQL8</accession>
<dbReference type="InterPro" id="IPR008731">
    <property type="entry name" value="PTS_EIN"/>
</dbReference>
<dbReference type="InterPro" id="IPR050499">
    <property type="entry name" value="PEP-utilizing_PTS_enzyme"/>
</dbReference>
<dbReference type="SUPFAM" id="SSF51621">
    <property type="entry name" value="Phosphoenolpyruvate/pyruvate domain"/>
    <property type="match status" value="1"/>
</dbReference>
<evidence type="ECO:0000256" key="16">
    <source>
        <dbReference type="ARBA" id="ARBA00033235"/>
    </source>
</evidence>
<dbReference type="InterPro" id="IPR040442">
    <property type="entry name" value="Pyrv_kinase-like_dom_sf"/>
</dbReference>
<evidence type="ECO:0000256" key="19">
    <source>
        <dbReference type="PIRSR" id="PIRSR000732-2"/>
    </source>
</evidence>
<reference evidence="24 25" key="1">
    <citation type="submission" date="2007-04" db="EMBL/GenBank/DDBJ databases">
        <authorList>
            <person name="Fulton L."/>
            <person name="Clifton S."/>
            <person name="Fulton B."/>
            <person name="Xu J."/>
            <person name="Minx P."/>
            <person name="Pepin K.H."/>
            <person name="Johnson M."/>
            <person name="Thiruvilangam P."/>
            <person name="Bhonagiri V."/>
            <person name="Nash W.E."/>
            <person name="Mardis E.R."/>
            <person name="Wilson R.K."/>
        </authorList>
    </citation>
    <scope>NUCLEOTIDE SEQUENCE [LARGE SCALE GENOMIC DNA]</scope>
    <source>
        <strain evidence="24 25">ATCC 29799</strain>
    </source>
</reference>
<dbReference type="InterPro" id="IPR000121">
    <property type="entry name" value="PEP_util_C"/>
</dbReference>
<dbReference type="OrthoDB" id="9765468at2"/>
<reference evidence="24 25" key="2">
    <citation type="submission" date="2007-06" db="EMBL/GenBank/DDBJ databases">
        <title>Draft genome sequence of Pseudoflavonifractor capillosus ATCC 29799.</title>
        <authorList>
            <person name="Sudarsanam P."/>
            <person name="Ley R."/>
            <person name="Guruge J."/>
            <person name="Turnbaugh P.J."/>
            <person name="Mahowald M."/>
            <person name="Liep D."/>
            <person name="Gordon J."/>
        </authorList>
    </citation>
    <scope>NUCLEOTIDE SEQUENCE [LARGE SCALE GENOMIC DNA]</scope>
    <source>
        <strain evidence="24 25">ATCC 29799</strain>
    </source>
</reference>
<keyword evidence="11 17" id="KW-0808">Transferase</keyword>
<dbReference type="PANTHER" id="PTHR46244:SF3">
    <property type="entry name" value="PHOSPHOENOLPYRUVATE-PROTEIN PHOSPHOTRANSFERASE"/>
    <property type="match status" value="1"/>
</dbReference>
<dbReference type="Proteomes" id="UP000003639">
    <property type="component" value="Unassembled WGS sequence"/>
</dbReference>
<dbReference type="GO" id="GO:0008965">
    <property type="term" value="F:phosphoenolpyruvate-protein phosphotransferase activity"/>
    <property type="evidence" value="ECO:0007669"/>
    <property type="project" value="UniProtKB-EC"/>
</dbReference>
<evidence type="ECO:0000256" key="13">
    <source>
        <dbReference type="ARBA" id="ARBA00022723"/>
    </source>
</evidence>
<keyword evidence="15 17" id="KW-0460">Magnesium</keyword>
<evidence type="ECO:0000256" key="9">
    <source>
        <dbReference type="ARBA" id="ARBA00022490"/>
    </source>
</evidence>
<dbReference type="PRINTS" id="PR01736">
    <property type="entry name" value="PHPHTRNFRASE"/>
</dbReference>
<name>A6NQL8_9FIRM</name>
<feature type="domain" description="PEP-utilising enzyme mobile" evidence="21">
    <location>
        <begin position="152"/>
        <end position="221"/>
    </location>
</feature>
<comment type="caution">
    <text evidence="24">The sequence shown here is derived from an EMBL/GenBank/DDBJ whole genome shotgun (WGS) entry which is preliminary data.</text>
</comment>
<evidence type="ECO:0000313" key="25">
    <source>
        <dbReference type="Proteomes" id="UP000003639"/>
    </source>
</evidence>
<evidence type="ECO:0000256" key="15">
    <source>
        <dbReference type="ARBA" id="ARBA00022842"/>
    </source>
</evidence>
<dbReference type="eggNOG" id="COG1080">
    <property type="taxonomic scope" value="Bacteria"/>
</dbReference>
<keyword evidence="13 17" id="KW-0479">Metal-binding</keyword>
<evidence type="ECO:0000256" key="12">
    <source>
        <dbReference type="ARBA" id="ARBA00022683"/>
    </source>
</evidence>
<evidence type="ECO:0000259" key="22">
    <source>
        <dbReference type="Pfam" id="PF02896"/>
    </source>
</evidence>